<dbReference type="AlphaFoldDB" id="A0A1F6B1Q6"/>
<dbReference type="GO" id="GO:0000053">
    <property type="term" value="P:argininosuccinate metabolic process"/>
    <property type="evidence" value="ECO:0007669"/>
    <property type="project" value="TreeGrafter"/>
</dbReference>
<feature type="domain" description="Arginosuccinate synthase-like N-terminal" evidence="4">
    <location>
        <begin position="21"/>
        <end position="116"/>
    </location>
</feature>
<evidence type="ECO:0000256" key="1">
    <source>
        <dbReference type="ARBA" id="ARBA00022598"/>
    </source>
</evidence>
<dbReference type="EMBL" id="MFJZ01000020">
    <property type="protein sequence ID" value="OGG30477.1"/>
    <property type="molecule type" value="Genomic_DNA"/>
</dbReference>
<reference evidence="5 6" key="1">
    <citation type="journal article" date="2016" name="Nat. Commun.">
        <title>Thousands of microbial genomes shed light on interconnected biogeochemical processes in an aquifer system.</title>
        <authorList>
            <person name="Anantharaman K."/>
            <person name="Brown C.T."/>
            <person name="Hug L.A."/>
            <person name="Sharon I."/>
            <person name="Castelle C.J."/>
            <person name="Probst A.J."/>
            <person name="Thomas B.C."/>
            <person name="Singh A."/>
            <person name="Wilkins M.J."/>
            <person name="Karaoz U."/>
            <person name="Brodie E.L."/>
            <person name="Williams K.H."/>
            <person name="Hubbard S.S."/>
            <person name="Banfield J.F."/>
        </authorList>
    </citation>
    <scope>NUCLEOTIDE SEQUENCE [LARGE SCALE GENOMIC DNA]</scope>
</reference>
<gene>
    <name evidence="5" type="ORF">A2973_03020</name>
</gene>
<dbReference type="Proteomes" id="UP000176409">
    <property type="component" value="Unassembled WGS sequence"/>
</dbReference>
<evidence type="ECO:0000256" key="2">
    <source>
        <dbReference type="ARBA" id="ARBA00022741"/>
    </source>
</evidence>
<protein>
    <recommendedName>
        <fullName evidence="4">Arginosuccinate synthase-like N-terminal domain-containing protein</fullName>
    </recommendedName>
</protein>
<dbReference type="GO" id="GO:0004055">
    <property type="term" value="F:argininosuccinate synthase activity"/>
    <property type="evidence" value="ECO:0007669"/>
    <property type="project" value="InterPro"/>
</dbReference>
<dbReference type="PROSITE" id="PS00564">
    <property type="entry name" value="ARGININOSUCCIN_SYN_1"/>
    <property type="match status" value="1"/>
</dbReference>
<keyword evidence="3" id="KW-0067">ATP-binding</keyword>
<dbReference type="InterPro" id="IPR048267">
    <property type="entry name" value="Arginosuc_syn_N"/>
</dbReference>
<dbReference type="PANTHER" id="PTHR11587:SF2">
    <property type="entry name" value="ARGININOSUCCINATE SYNTHASE"/>
    <property type="match status" value="1"/>
</dbReference>
<sequence>MNQDAYTKVSSYEGRIGDVKRVVLLFSGGLDTSVMLKWIQDTYKAEVIALTLDLGQQGDDLEAIKKKTFKLGAQKAYVIDAKDEFADDYLSPLIKANGSYQGDYYISTVSRYLMAKGKKRIYVPSSAFTRLMPIFGPTNGLSCRVHRQGRQPNGQDIHPNGQERWCIAQNTYKDGMRCKGCFYIGIDRNGDFWNFENLARLRSDDIRWLNADVWMKDSDYDPTGKNLFFNAEGIPL</sequence>
<dbReference type="Gene3D" id="3.40.50.620">
    <property type="entry name" value="HUPs"/>
    <property type="match status" value="1"/>
</dbReference>
<dbReference type="InterPro" id="IPR001518">
    <property type="entry name" value="Arginosuc_synth"/>
</dbReference>
<dbReference type="SUPFAM" id="SSF52402">
    <property type="entry name" value="Adenine nucleotide alpha hydrolases-like"/>
    <property type="match status" value="1"/>
</dbReference>
<accession>A0A1F6B1Q6</accession>
<keyword evidence="2" id="KW-0547">Nucleotide-binding</keyword>
<dbReference type="PANTHER" id="PTHR11587">
    <property type="entry name" value="ARGININOSUCCINATE SYNTHASE"/>
    <property type="match status" value="1"/>
</dbReference>
<evidence type="ECO:0000313" key="5">
    <source>
        <dbReference type="EMBL" id="OGG30477.1"/>
    </source>
</evidence>
<evidence type="ECO:0000256" key="3">
    <source>
        <dbReference type="ARBA" id="ARBA00022840"/>
    </source>
</evidence>
<dbReference type="GO" id="GO:0000050">
    <property type="term" value="P:urea cycle"/>
    <property type="evidence" value="ECO:0007669"/>
    <property type="project" value="TreeGrafter"/>
</dbReference>
<name>A0A1F6B1Q6_9BACT</name>
<organism evidence="5 6">
    <name type="scientific">Candidatus Gottesmanbacteria bacterium RIFCSPLOWO2_01_FULL_49_10</name>
    <dbReference type="NCBI Taxonomy" id="1798396"/>
    <lineage>
        <taxon>Bacteria</taxon>
        <taxon>Candidatus Gottesmaniibacteriota</taxon>
    </lineage>
</organism>
<dbReference type="STRING" id="1798396.A2973_03020"/>
<evidence type="ECO:0000313" key="6">
    <source>
        <dbReference type="Proteomes" id="UP000176409"/>
    </source>
</evidence>
<dbReference type="Pfam" id="PF00764">
    <property type="entry name" value="Arginosuc_synth"/>
    <property type="match status" value="1"/>
</dbReference>
<dbReference type="InterPro" id="IPR014729">
    <property type="entry name" value="Rossmann-like_a/b/a_fold"/>
</dbReference>
<evidence type="ECO:0000259" key="4">
    <source>
        <dbReference type="Pfam" id="PF00764"/>
    </source>
</evidence>
<comment type="caution">
    <text evidence="5">The sequence shown here is derived from an EMBL/GenBank/DDBJ whole genome shotgun (WGS) entry which is preliminary data.</text>
</comment>
<dbReference type="InterPro" id="IPR018223">
    <property type="entry name" value="Arginosuc_synth_CS"/>
</dbReference>
<dbReference type="GO" id="GO:0006526">
    <property type="term" value="P:L-arginine biosynthetic process"/>
    <property type="evidence" value="ECO:0007669"/>
    <property type="project" value="InterPro"/>
</dbReference>
<proteinExistence type="predicted"/>
<dbReference type="GO" id="GO:0005524">
    <property type="term" value="F:ATP binding"/>
    <property type="evidence" value="ECO:0007669"/>
    <property type="project" value="UniProtKB-KW"/>
</dbReference>
<keyword evidence="1" id="KW-0436">Ligase</keyword>
<dbReference type="GO" id="GO:0005737">
    <property type="term" value="C:cytoplasm"/>
    <property type="evidence" value="ECO:0007669"/>
    <property type="project" value="TreeGrafter"/>
</dbReference>